<dbReference type="InterPro" id="IPR050605">
    <property type="entry name" value="Olfactomedin-like_domain"/>
</dbReference>
<dbReference type="Pfam" id="PF02191">
    <property type="entry name" value="OLF"/>
    <property type="match status" value="1"/>
</dbReference>
<feature type="domain" description="Olfactomedin-like" evidence="4">
    <location>
        <begin position="116"/>
        <end position="378"/>
    </location>
</feature>
<dbReference type="InterPro" id="IPR003112">
    <property type="entry name" value="Olfac-like_dom"/>
</dbReference>
<reference evidence="5" key="2">
    <citation type="submission" date="2025-09" db="UniProtKB">
        <authorList>
            <consortium name="Ensembl"/>
        </authorList>
    </citation>
    <scope>IDENTIFICATION</scope>
</reference>
<dbReference type="SMART" id="SM00284">
    <property type="entry name" value="OLF"/>
    <property type="match status" value="1"/>
</dbReference>
<dbReference type="PANTHER" id="PTHR23192:SF7">
    <property type="entry name" value="OLFACTOMEDIN-4"/>
    <property type="match status" value="1"/>
</dbReference>
<evidence type="ECO:0000256" key="2">
    <source>
        <dbReference type="ARBA" id="ARBA00022525"/>
    </source>
</evidence>
<proteinExistence type="predicted"/>
<dbReference type="Ensembl" id="ENSEBUT00000008369.1">
    <property type="protein sequence ID" value="ENSEBUP00000007880.1"/>
    <property type="gene ID" value="ENSEBUG00000005133.1"/>
</dbReference>
<dbReference type="AlphaFoldDB" id="A0A8C4PZX1"/>
<dbReference type="GO" id="GO:0007165">
    <property type="term" value="P:signal transduction"/>
    <property type="evidence" value="ECO:0007669"/>
    <property type="project" value="TreeGrafter"/>
</dbReference>
<keyword evidence="6" id="KW-1185">Reference proteome</keyword>
<dbReference type="OMA" id="LRITYGQ"/>
<evidence type="ECO:0000256" key="3">
    <source>
        <dbReference type="PROSITE-ProRule" id="PRU00446"/>
    </source>
</evidence>
<dbReference type="PANTHER" id="PTHR23192">
    <property type="entry name" value="OLFACTOMEDIN-RELATED"/>
    <property type="match status" value="1"/>
</dbReference>
<evidence type="ECO:0000313" key="6">
    <source>
        <dbReference type="Proteomes" id="UP000694388"/>
    </source>
</evidence>
<evidence type="ECO:0000259" key="4">
    <source>
        <dbReference type="PROSITE" id="PS51132"/>
    </source>
</evidence>
<dbReference type="GO" id="GO:0005615">
    <property type="term" value="C:extracellular space"/>
    <property type="evidence" value="ECO:0007669"/>
    <property type="project" value="TreeGrafter"/>
</dbReference>
<reference evidence="5" key="1">
    <citation type="submission" date="2025-08" db="UniProtKB">
        <authorList>
            <consortium name="Ensembl"/>
        </authorList>
    </citation>
    <scope>IDENTIFICATION</scope>
</reference>
<keyword evidence="2" id="KW-0964">Secreted</keyword>
<accession>A0A8C4PZX1</accession>
<organism evidence="5 6">
    <name type="scientific">Eptatretus burgeri</name>
    <name type="common">Inshore hagfish</name>
    <dbReference type="NCBI Taxonomy" id="7764"/>
    <lineage>
        <taxon>Eukaryota</taxon>
        <taxon>Metazoa</taxon>
        <taxon>Chordata</taxon>
        <taxon>Craniata</taxon>
        <taxon>Vertebrata</taxon>
        <taxon>Cyclostomata</taxon>
        <taxon>Myxini</taxon>
        <taxon>Myxiniformes</taxon>
        <taxon>Myxinidae</taxon>
        <taxon>Eptatretinae</taxon>
        <taxon>Eptatretus</taxon>
    </lineage>
</organism>
<dbReference type="PROSITE" id="PS51132">
    <property type="entry name" value="OLF"/>
    <property type="match status" value="1"/>
</dbReference>
<evidence type="ECO:0000256" key="1">
    <source>
        <dbReference type="ARBA" id="ARBA00004613"/>
    </source>
</evidence>
<evidence type="ECO:0000313" key="5">
    <source>
        <dbReference type="Ensembl" id="ENSEBUP00000007880.1"/>
    </source>
</evidence>
<sequence>MLLTYTSKLQHLTLRVDYVESGKLSYTELEFQLLRTEIRDLERLVEVLRLDINTTFVYSISAELTNISTVVDSLEKHDKNNVLLMRREVEALKKKLKDCHENRFNGSDTFHLLPGSCNHGGLKDVSKPFMVARNWRGSKYKLGVWGKDSNPKPGRENLYWVGTDNLNYFSTLRLYSSYQKVRTDRAPLAQISLPIYLASLNAVVLNNKLYFQQYNTQKLAMYNLTSKSYITTAQLPHAVHNNKFSYTGNAYSDIDLAVDENGLWAIYSTEQSMGRIVLSLLNNQTLAVMNTWNVPFYKPTATQGFMVCGVLYLTRPITMHDEEIFFAFNTRTNSSNYMNIVLEKKMEGMRSLDYNPADHKLYMYNDGYLITYDLTFQM</sequence>
<name>A0A8C4PZX1_EPTBU</name>
<protein>
    <submittedName>
        <fullName evidence="5">Olfactomedin 4</fullName>
    </submittedName>
</protein>
<dbReference type="Proteomes" id="UP000694388">
    <property type="component" value="Unplaced"/>
</dbReference>
<comment type="subcellular location">
    <subcellularLocation>
        <location evidence="1">Secreted</location>
    </subcellularLocation>
</comment>
<comment type="caution">
    <text evidence="3">Lacks conserved residue(s) required for the propagation of feature annotation.</text>
</comment>
<dbReference type="GeneTree" id="ENSGT00940000155454"/>